<reference evidence="2" key="1">
    <citation type="journal article" date="2020" name="Stud. Mycol.">
        <title>101 Dothideomycetes genomes: a test case for predicting lifestyles and emergence of pathogens.</title>
        <authorList>
            <person name="Haridas S."/>
            <person name="Albert R."/>
            <person name="Binder M."/>
            <person name="Bloem J."/>
            <person name="Labutti K."/>
            <person name="Salamov A."/>
            <person name="Andreopoulos B."/>
            <person name="Baker S."/>
            <person name="Barry K."/>
            <person name="Bills G."/>
            <person name="Bluhm B."/>
            <person name="Cannon C."/>
            <person name="Castanera R."/>
            <person name="Culley D."/>
            <person name="Daum C."/>
            <person name="Ezra D."/>
            <person name="Gonzalez J."/>
            <person name="Henrissat B."/>
            <person name="Kuo A."/>
            <person name="Liang C."/>
            <person name="Lipzen A."/>
            <person name="Lutzoni F."/>
            <person name="Magnuson J."/>
            <person name="Mondo S."/>
            <person name="Nolan M."/>
            <person name="Ohm R."/>
            <person name="Pangilinan J."/>
            <person name="Park H.-J."/>
            <person name="Ramirez L."/>
            <person name="Alfaro M."/>
            <person name="Sun H."/>
            <person name="Tritt A."/>
            <person name="Yoshinaga Y."/>
            <person name="Zwiers L.-H."/>
            <person name="Turgeon B."/>
            <person name="Goodwin S."/>
            <person name="Spatafora J."/>
            <person name="Crous P."/>
            <person name="Grigoriev I."/>
        </authorList>
    </citation>
    <scope>NUCLEOTIDE SEQUENCE</scope>
    <source>
        <strain evidence="2">CBS 161.51</strain>
    </source>
</reference>
<gene>
    <name evidence="2" type="ORF">EJ02DRAFT_505351</name>
</gene>
<dbReference type="OrthoDB" id="3800086at2759"/>
<dbReference type="AlphaFoldDB" id="A0A6A5SF89"/>
<dbReference type="EMBL" id="ML976102">
    <property type="protein sequence ID" value="KAF1938522.1"/>
    <property type="molecule type" value="Genomic_DNA"/>
</dbReference>
<evidence type="ECO:0000313" key="3">
    <source>
        <dbReference type="Proteomes" id="UP000800038"/>
    </source>
</evidence>
<keyword evidence="3" id="KW-1185">Reference proteome</keyword>
<feature type="region of interest" description="Disordered" evidence="1">
    <location>
        <begin position="234"/>
        <end position="255"/>
    </location>
</feature>
<protein>
    <submittedName>
        <fullName evidence="2">Uncharacterized protein</fullName>
    </submittedName>
</protein>
<dbReference type="Proteomes" id="UP000800038">
    <property type="component" value="Unassembled WGS sequence"/>
</dbReference>
<sequence>MSECLEVAAGALAVIGVADVAVRTEREVYGFLCSITLKESLETAKRRKQSYYTDGMVTTLDASLRGFNRELQSLKVLSAWLRGTNKNWSRVRYVLDERKIAKALANIERSTTLLGNALLIASRYRLISLMHPLLIQYNEDSSRRVQAKVLSRQKSMARTSTCIYRRTTEISEKLAETQNNIKDEHRKTRDILCTQIEDIISAQFEFQGNGEVSSRHIACLQSEFDNLVASAAQEEAASHPQSTATPRTVGYLRGNTGRTRNAQETMAPLTFKSSNSTNQTFSHNTPFGNLRVHLPRPANTPTGERASNEVGFSFTCGIGRSLNEFILTYIYEHYDKLFASARIEEFAAEHTRTDLIDYLESQGIGVSNLNHEISIVAGLFKRSILDSDRPEFEASVDYALDKIYDPSSFLFEMTTSMLLWDYYKGRPRSLVKNNLDRLQNETLIQHSLALDDSPWDRLGRNRIQRCYSTLPYEDEIGPSDPRAAEEISNALTYAGIRIYHRDHDGLTPSLYARRYGHWEQWCATLERNGLCIEDVLREE</sequence>
<proteinExistence type="predicted"/>
<evidence type="ECO:0000256" key="1">
    <source>
        <dbReference type="SAM" id="MobiDB-lite"/>
    </source>
</evidence>
<name>A0A6A5SF89_9PLEO</name>
<accession>A0A6A5SF89</accession>
<organism evidence="2 3">
    <name type="scientific">Clathrospora elynae</name>
    <dbReference type="NCBI Taxonomy" id="706981"/>
    <lineage>
        <taxon>Eukaryota</taxon>
        <taxon>Fungi</taxon>
        <taxon>Dikarya</taxon>
        <taxon>Ascomycota</taxon>
        <taxon>Pezizomycotina</taxon>
        <taxon>Dothideomycetes</taxon>
        <taxon>Pleosporomycetidae</taxon>
        <taxon>Pleosporales</taxon>
        <taxon>Diademaceae</taxon>
        <taxon>Clathrospora</taxon>
    </lineage>
</organism>
<evidence type="ECO:0000313" key="2">
    <source>
        <dbReference type="EMBL" id="KAF1938522.1"/>
    </source>
</evidence>